<dbReference type="GeneID" id="19112178"/>
<name>M2MXA6_BAUPA</name>
<feature type="region of interest" description="Disordered" evidence="1">
    <location>
        <begin position="354"/>
        <end position="398"/>
    </location>
</feature>
<dbReference type="AlphaFoldDB" id="M2MXA6"/>
<evidence type="ECO:0000256" key="1">
    <source>
        <dbReference type="SAM" id="MobiDB-lite"/>
    </source>
</evidence>
<dbReference type="STRING" id="717646.M2MXA6"/>
<reference evidence="2 3" key="1">
    <citation type="journal article" date="2012" name="PLoS Pathog.">
        <title>Diverse lifestyles and strategies of plant pathogenesis encoded in the genomes of eighteen Dothideomycetes fungi.</title>
        <authorList>
            <person name="Ohm R.A."/>
            <person name="Feau N."/>
            <person name="Henrissat B."/>
            <person name="Schoch C.L."/>
            <person name="Horwitz B.A."/>
            <person name="Barry K.W."/>
            <person name="Condon B.J."/>
            <person name="Copeland A.C."/>
            <person name="Dhillon B."/>
            <person name="Glaser F."/>
            <person name="Hesse C.N."/>
            <person name="Kosti I."/>
            <person name="LaButti K."/>
            <person name="Lindquist E.A."/>
            <person name="Lucas S."/>
            <person name="Salamov A.A."/>
            <person name="Bradshaw R.E."/>
            <person name="Ciuffetti L."/>
            <person name="Hamelin R.C."/>
            <person name="Kema G.H.J."/>
            <person name="Lawrence C."/>
            <person name="Scott J.A."/>
            <person name="Spatafora J.W."/>
            <person name="Turgeon B.G."/>
            <person name="de Wit P.J.G.M."/>
            <person name="Zhong S."/>
            <person name="Goodwin S.B."/>
            <person name="Grigoriev I.V."/>
        </authorList>
    </citation>
    <scope>NUCLEOTIDE SEQUENCE [LARGE SCALE GENOMIC DNA]</scope>
    <source>
        <strain evidence="2 3">UAMH 10762</strain>
    </source>
</reference>
<evidence type="ECO:0000313" key="3">
    <source>
        <dbReference type="Proteomes" id="UP000011761"/>
    </source>
</evidence>
<dbReference type="SUPFAM" id="SSF52540">
    <property type="entry name" value="P-loop containing nucleoside triphosphate hydrolases"/>
    <property type="match status" value="1"/>
</dbReference>
<feature type="compositionally biased region" description="Basic and acidic residues" evidence="1">
    <location>
        <begin position="209"/>
        <end position="254"/>
    </location>
</feature>
<dbReference type="HOGENOM" id="CLU_692580_0_0_1"/>
<evidence type="ECO:0000313" key="2">
    <source>
        <dbReference type="EMBL" id="EMC90885.1"/>
    </source>
</evidence>
<protein>
    <recommendedName>
        <fullName evidence="4">Helicase C-terminal domain-containing protein</fullName>
    </recommendedName>
</protein>
<dbReference type="InterPro" id="IPR027417">
    <property type="entry name" value="P-loop_NTPase"/>
</dbReference>
<dbReference type="OrthoDB" id="3910678at2759"/>
<keyword evidence="3" id="KW-1185">Reference proteome</keyword>
<evidence type="ECO:0008006" key="4">
    <source>
        <dbReference type="Google" id="ProtNLM"/>
    </source>
</evidence>
<feature type="compositionally biased region" description="Acidic residues" evidence="1">
    <location>
        <begin position="389"/>
        <end position="398"/>
    </location>
</feature>
<feature type="compositionally biased region" description="Basic and acidic residues" evidence="1">
    <location>
        <begin position="304"/>
        <end position="321"/>
    </location>
</feature>
<organism evidence="2 3">
    <name type="scientific">Baudoinia panamericana (strain UAMH 10762)</name>
    <name type="common">Angels' share fungus</name>
    <name type="synonym">Baudoinia compniacensis (strain UAMH 10762)</name>
    <dbReference type="NCBI Taxonomy" id="717646"/>
    <lineage>
        <taxon>Eukaryota</taxon>
        <taxon>Fungi</taxon>
        <taxon>Dikarya</taxon>
        <taxon>Ascomycota</taxon>
        <taxon>Pezizomycotina</taxon>
        <taxon>Dothideomycetes</taxon>
        <taxon>Dothideomycetidae</taxon>
        <taxon>Mycosphaerellales</taxon>
        <taxon>Teratosphaeriaceae</taxon>
        <taxon>Baudoinia</taxon>
    </lineage>
</organism>
<dbReference type="RefSeq" id="XP_007682033.1">
    <property type="nucleotide sequence ID" value="XM_007683843.1"/>
</dbReference>
<sequence>MALICSSRSAAESYNFQKACHNIIIMDVVNFNTITQIIGRCYRIGQKHEQFIKVLTLNRSYDQPVLARYATAMIAQLAATSGSAMGTIKDEDASKALEDGEFKTKVEGIAALSKRSVLEEAREALYNDVVHAKFRRNFGVRSDRDNEYWLSETNPDMKLLIPEELRFFTDKGGRALAHIRTLLKNQKLADEPTTPLSKGVKDSMQSLQRTRDRQEKKAEKDRARAEKAESKRKRQEEAEAKTEAKKKRKLEEARQLLAENGEFATPAVASTPGLNPPKRPAGETATPSVSGPVKSEEAPAAYTTREKAEDVDMPDTTHEGAEDVDMPDTTRETAEDVNMPDTVHETAKEAVEDLGMANAGTVTGTAPTPRQDSPIAPKAATPLASSDPSELEEGEECA</sequence>
<feature type="region of interest" description="Disordered" evidence="1">
    <location>
        <begin position="189"/>
        <end position="341"/>
    </location>
</feature>
<dbReference type="EMBL" id="KB445566">
    <property type="protein sequence ID" value="EMC90885.1"/>
    <property type="molecule type" value="Genomic_DNA"/>
</dbReference>
<feature type="compositionally biased region" description="Polar residues" evidence="1">
    <location>
        <begin position="360"/>
        <end position="371"/>
    </location>
</feature>
<accession>M2MXA6</accession>
<dbReference type="KEGG" id="bcom:BAUCODRAFT_335870"/>
<proteinExistence type="predicted"/>
<dbReference type="Proteomes" id="UP000011761">
    <property type="component" value="Unassembled WGS sequence"/>
</dbReference>
<dbReference type="Gene3D" id="3.40.50.300">
    <property type="entry name" value="P-loop containing nucleotide triphosphate hydrolases"/>
    <property type="match status" value="1"/>
</dbReference>
<gene>
    <name evidence="2" type="ORF">BAUCODRAFT_335870</name>
</gene>